<dbReference type="AlphaFoldDB" id="A0A074WBB7"/>
<dbReference type="OrthoDB" id="417481at2759"/>
<dbReference type="RefSeq" id="XP_013423091.1">
    <property type="nucleotide sequence ID" value="XM_013567637.1"/>
</dbReference>
<dbReference type="HOGENOM" id="CLU_1895767_0_0_1"/>
<keyword evidence="3" id="KW-1185">Reference proteome</keyword>
<protein>
    <recommendedName>
        <fullName evidence="1">Mei2-like C-terminal RNA recognition motif domain-containing protein</fullName>
    </recommendedName>
</protein>
<dbReference type="InterPro" id="IPR007201">
    <property type="entry name" value="Mei2-like_Rrm_C"/>
</dbReference>
<sequence length="134" mass="15204">MHHPRLASTEPPLYHLTDTLSDLGISRIFFIISKSDYQLSKAYGSMDFDPEFITSYAAGSARPVQQARNFLRSGQVCTNASQKTRAGIGVRTTIMLRNIPNRVDFEDMKQFLDETQEGHYDFPYLDNVHPSSLT</sequence>
<proteinExistence type="predicted"/>
<dbReference type="GeneID" id="25417635"/>
<feature type="domain" description="Mei2-like C-terminal RNA recognition motif" evidence="1">
    <location>
        <begin position="91"/>
        <end position="126"/>
    </location>
</feature>
<gene>
    <name evidence="2" type="ORF">M436DRAFT_86037</name>
</gene>
<dbReference type="STRING" id="1043004.A0A074WBB7"/>
<evidence type="ECO:0000259" key="1">
    <source>
        <dbReference type="Pfam" id="PF04059"/>
    </source>
</evidence>
<accession>A0A074WBB7</accession>
<evidence type="ECO:0000313" key="3">
    <source>
        <dbReference type="Proteomes" id="UP000027730"/>
    </source>
</evidence>
<dbReference type="Pfam" id="PF04059">
    <property type="entry name" value="RRM_2"/>
    <property type="match status" value="1"/>
</dbReference>
<organism evidence="2 3">
    <name type="scientific">Aureobasidium namibiae CBS 147.97</name>
    <dbReference type="NCBI Taxonomy" id="1043004"/>
    <lineage>
        <taxon>Eukaryota</taxon>
        <taxon>Fungi</taxon>
        <taxon>Dikarya</taxon>
        <taxon>Ascomycota</taxon>
        <taxon>Pezizomycotina</taxon>
        <taxon>Dothideomycetes</taxon>
        <taxon>Dothideomycetidae</taxon>
        <taxon>Dothideales</taxon>
        <taxon>Saccotheciaceae</taxon>
        <taxon>Aureobasidium</taxon>
    </lineage>
</organism>
<name>A0A074WBB7_9PEZI</name>
<dbReference type="EMBL" id="KL584725">
    <property type="protein sequence ID" value="KEQ68879.1"/>
    <property type="molecule type" value="Genomic_DNA"/>
</dbReference>
<dbReference type="Proteomes" id="UP000027730">
    <property type="component" value="Unassembled WGS sequence"/>
</dbReference>
<evidence type="ECO:0000313" key="2">
    <source>
        <dbReference type="EMBL" id="KEQ68879.1"/>
    </source>
</evidence>
<reference evidence="2 3" key="1">
    <citation type="journal article" date="2014" name="BMC Genomics">
        <title>Genome sequencing of four Aureobasidium pullulans varieties: biotechnological potential, stress tolerance, and description of new species.</title>
        <authorList>
            <person name="Gostin Ar C."/>
            <person name="Ohm R.A."/>
            <person name="Kogej T."/>
            <person name="Sonjak S."/>
            <person name="Turk M."/>
            <person name="Zajc J."/>
            <person name="Zalar P."/>
            <person name="Grube M."/>
            <person name="Sun H."/>
            <person name="Han J."/>
            <person name="Sharma A."/>
            <person name="Chiniquy J."/>
            <person name="Ngan C.Y."/>
            <person name="Lipzen A."/>
            <person name="Barry K."/>
            <person name="Grigoriev I.V."/>
            <person name="Gunde-Cimerman N."/>
        </authorList>
    </citation>
    <scope>NUCLEOTIDE SEQUENCE [LARGE SCALE GENOMIC DNA]</scope>
    <source>
        <strain evidence="2 3">CBS 147.97</strain>
    </source>
</reference>